<keyword evidence="1" id="KW-0812">Transmembrane</keyword>
<feature type="transmembrane region" description="Helical" evidence="1">
    <location>
        <begin position="38"/>
        <end position="57"/>
    </location>
</feature>
<evidence type="ECO:0000313" key="2">
    <source>
        <dbReference type="EMBL" id="OGZ10778.1"/>
    </source>
</evidence>
<feature type="transmembrane region" description="Helical" evidence="1">
    <location>
        <begin position="166"/>
        <end position="187"/>
    </location>
</feature>
<dbReference type="STRING" id="1798664.A3C93_05700"/>
<dbReference type="EMBL" id="MHLO01000046">
    <property type="protein sequence ID" value="OGZ10778.1"/>
    <property type="molecule type" value="Genomic_DNA"/>
</dbReference>
<feature type="transmembrane region" description="Helical" evidence="1">
    <location>
        <begin position="7"/>
        <end position="26"/>
    </location>
</feature>
<dbReference type="Proteomes" id="UP000178636">
    <property type="component" value="Unassembled WGS sequence"/>
</dbReference>
<gene>
    <name evidence="2" type="ORF">A3C93_05700</name>
</gene>
<keyword evidence="1" id="KW-1133">Transmembrane helix</keyword>
<keyword evidence="1" id="KW-0472">Membrane</keyword>
<reference evidence="2 3" key="1">
    <citation type="journal article" date="2016" name="Nat. Commun.">
        <title>Thousands of microbial genomes shed light on interconnected biogeochemical processes in an aquifer system.</title>
        <authorList>
            <person name="Anantharaman K."/>
            <person name="Brown C.T."/>
            <person name="Hug L.A."/>
            <person name="Sharon I."/>
            <person name="Castelle C.J."/>
            <person name="Probst A.J."/>
            <person name="Thomas B.C."/>
            <person name="Singh A."/>
            <person name="Wilkins M.J."/>
            <person name="Karaoz U."/>
            <person name="Brodie E.L."/>
            <person name="Williams K.H."/>
            <person name="Hubbard S.S."/>
            <person name="Banfield J.F."/>
        </authorList>
    </citation>
    <scope>NUCLEOTIDE SEQUENCE [LARGE SCALE GENOMIC DNA]</scope>
</reference>
<name>A0A1G2DDB2_9BACT</name>
<comment type="caution">
    <text evidence="2">The sequence shown here is derived from an EMBL/GenBank/DDBJ whole genome shotgun (WGS) entry which is preliminary data.</text>
</comment>
<organism evidence="2 3">
    <name type="scientific">Candidatus Lloydbacteria bacterium RIFCSPHIGHO2_02_FULL_54_17</name>
    <dbReference type="NCBI Taxonomy" id="1798664"/>
    <lineage>
        <taxon>Bacteria</taxon>
        <taxon>Candidatus Lloydiibacteriota</taxon>
    </lineage>
</organism>
<accession>A0A1G2DDB2</accession>
<proteinExistence type="predicted"/>
<dbReference type="AlphaFoldDB" id="A0A1G2DDB2"/>
<sequence length="377" mass="41497">MDAKRLGVGVVLGLIGITLISLPYFFPGSAAGSVLQATLWGFIGTLFVILIGVLVFFGARMLGKREKTAEVKRAPAEVKKTPAPPEAPFGSALFDALTNLSTWTWWVVIGCIAWFVGPKIFNSPNWAWIPIGAWMLTAFFSRAKSASLAGAPGSAKDKKAHPVLRAAVKHLESIAILTTIGIIIYYGHVAPTGTWEKVAGVRGSTSLELPGNMVVPEGLPRNPNFTSNKLAGWTATYMAPNMHYRVPQSRWGGQQLALAEMPGRHLTESVDLTVIFGPGNEAFDMRLTGSCTVREDDRRRNVSKTCAGDWVDRWRHISGKFYLEVKEGAKGQRYFDAYLYDGNNIPRRSELAMFLHGAPIPPIMLQFRPKEWDAEHQ</sequence>
<protein>
    <submittedName>
        <fullName evidence="2">Uncharacterized protein</fullName>
    </submittedName>
</protein>
<evidence type="ECO:0000313" key="3">
    <source>
        <dbReference type="Proteomes" id="UP000178636"/>
    </source>
</evidence>
<evidence type="ECO:0000256" key="1">
    <source>
        <dbReference type="SAM" id="Phobius"/>
    </source>
</evidence>